<sequence length="121" mass="13397">GEFKFLSEGCIDDNQCSPYSKYVNNEASVIDANPLPSVHPSNFVEGVADSDDASARDNENPLVGNSLPPLPEVGKKLRSRRKRKLPSRVGDSLLKRKCIESLLDLDKNLLVVDMRTEIETL</sequence>
<feature type="non-terminal residue" evidence="2">
    <location>
        <position position="1"/>
    </location>
</feature>
<accession>A0A699SHK5</accession>
<gene>
    <name evidence="2" type="ORF">Tci_869136</name>
</gene>
<feature type="compositionally biased region" description="Basic residues" evidence="1">
    <location>
        <begin position="76"/>
        <end position="86"/>
    </location>
</feature>
<proteinExistence type="predicted"/>
<feature type="region of interest" description="Disordered" evidence="1">
    <location>
        <begin position="41"/>
        <end position="86"/>
    </location>
</feature>
<comment type="caution">
    <text evidence="2">The sequence shown here is derived from an EMBL/GenBank/DDBJ whole genome shotgun (WGS) entry which is preliminary data.</text>
</comment>
<evidence type="ECO:0000313" key="2">
    <source>
        <dbReference type="EMBL" id="GFC97166.1"/>
    </source>
</evidence>
<protein>
    <submittedName>
        <fullName evidence="2">Uncharacterized protein</fullName>
    </submittedName>
</protein>
<evidence type="ECO:0000256" key="1">
    <source>
        <dbReference type="SAM" id="MobiDB-lite"/>
    </source>
</evidence>
<dbReference type="EMBL" id="BKCJ011164454">
    <property type="protein sequence ID" value="GFC97166.1"/>
    <property type="molecule type" value="Genomic_DNA"/>
</dbReference>
<organism evidence="2">
    <name type="scientific">Tanacetum cinerariifolium</name>
    <name type="common">Dalmatian daisy</name>
    <name type="synonym">Chrysanthemum cinerariifolium</name>
    <dbReference type="NCBI Taxonomy" id="118510"/>
    <lineage>
        <taxon>Eukaryota</taxon>
        <taxon>Viridiplantae</taxon>
        <taxon>Streptophyta</taxon>
        <taxon>Embryophyta</taxon>
        <taxon>Tracheophyta</taxon>
        <taxon>Spermatophyta</taxon>
        <taxon>Magnoliopsida</taxon>
        <taxon>eudicotyledons</taxon>
        <taxon>Gunneridae</taxon>
        <taxon>Pentapetalae</taxon>
        <taxon>asterids</taxon>
        <taxon>campanulids</taxon>
        <taxon>Asterales</taxon>
        <taxon>Asteraceae</taxon>
        <taxon>Asteroideae</taxon>
        <taxon>Anthemideae</taxon>
        <taxon>Anthemidinae</taxon>
        <taxon>Tanacetum</taxon>
    </lineage>
</organism>
<dbReference type="AlphaFoldDB" id="A0A699SHK5"/>
<name>A0A699SHK5_TANCI</name>
<reference evidence="2" key="1">
    <citation type="journal article" date="2019" name="Sci. Rep.">
        <title>Draft genome of Tanacetum cinerariifolium, the natural source of mosquito coil.</title>
        <authorList>
            <person name="Yamashiro T."/>
            <person name="Shiraishi A."/>
            <person name="Satake H."/>
            <person name="Nakayama K."/>
        </authorList>
    </citation>
    <scope>NUCLEOTIDE SEQUENCE</scope>
</reference>